<protein>
    <submittedName>
        <fullName evidence="2">Sbal_3080 family lipoprotein</fullName>
    </submittedName>
</protein>
<comment type="caution">
    <text evidence="2">The sequence shown here is derived from an EMBL/GenBank/DDBJ whole genome shotgun (WGS) entry which is preliminary data.</text>
</comment>
<dbReference type="EMBL" id="JBAWKS010000002">
    <property type="protein sequence ID" value="MEI4551361.1"/>
    <property type="molecule type" value="Genomic_DNA"/>
</dbReference>
<accession>A0ABU8EWU4</accession>
<reference evidence="2 3" key="1">
    <citation type="submission" date="2023-12" db="EMBL/GenBank/DDBJ databases">
        <title>Friends and Foes: Symbiotic and Algicidal bacterial influence on Karenia brevis blooms.</title>
        <authorList>
            <person name="Fei C."/>
            <person name="Mohamed A.R."/>
            <person name="Booker A."/>
            <person name="Arshad M."/>
            <person name="Klass S."/>
            <person name="Ahn S."/>
            <person name="Gilbert P.M."/>
            <person name="Heil C.A."/>
            <person name="Martinez J.M."/>
            <person name="Amin S.A."/>
        </authorList>
    </citation>
    <scope>NUCLEOTIDE SEQUENCE [LARGE SCALE GENOMIC DNA]</scope>
    <source>
        <strain evidence="2 3">CE15</strain>
    </source>
</reference>
<dbReference type="RefSeq" id="WP_010558467.1">
    <property type="nucleotide sequence ID" value="NZ_CP023399.1"/>
</dbReference>
<feature type="chain" id="PRO_5046867092" evidence="1">
    <location>
        <begin position="22"/>
        <end position="154"/>
    </location>
</feature>
<feature type="signal peptide" evidence="1">
    <location>
        <begin position="1"/>
        <end position="21"/>
    </location>
</feature>
<evidence type="ECO:0000313" key="2">
    <source>
        <dbReference type="EMBL" id="MEI4551361.1"/>
    </source>
</evidence>
<dbReference type="PROSITE" id="PS51257">
    <property type="entry name" value="PROKAR_LIPOPROTEIN"/>
    <property type="match status" value="1"/>
</dbReference>
<proteinExistence type="predicted"/>
<organism evidence="2 3">
    <name type="scientific">Pseudoalteromonas spongiae</name>
    <dbReference type="NCBI Taxonomy" id="298657"/>
    <lineage>
        <taxon>Bacteria</taxon>
        <taxon>Pseudomonadati</taxon>
        <taxon>Pseudomonadota</taxon>
        <taxon>Gammaproteobacteria</taxon>
        <taxon>Alteromonadales</taxon>
        <taxon>Pseudoalteromonadaceae</taxon>
        <taxon>Pseudoalteromonas</taxon>
    </lineage>
</organism>
<name>A0ABU8EWU4_9GAMM</name>
<dbReference type="NCBIfam" id="NF040519">
    <property type="entry name" value="Sbal_3080_fam"/>
    <property type="match status" value="1"/>
</dbReference>
<sequence>MKKLASAVAITSTLLLSGCMTVVQNSQQASLETNKTVTVIDDTRTRDGVRDSITGWLTKQGYQFEVVETPNYVLEYDQAIVYQANWAWDITTYMRYADISLYNKNNRIGNVRVDTVGCGGFGKFGNAAERISLSMDLLFKKIDTKQAEKLICKA</sequence>
<dbReference type="Proteomes" id="UP001382455">
    <property type="component" value="Unassembled WGS sequence"/>
</dbReference>
<gene>
    <name evidence="2" type="ORF">WAE96_16925</name>
</gene>
<keyword evidence="3" id="KW-1185">Reference proteome</keyword>
<evidence type="ECO:0000313" key="3">
    <source>
        <dbReference type="Proteomes" id="UP001382455"/>
    </source>
</evidence>
<keyword evidence="2" id="KW-0449">Lipoprotein</keyword>
<keyword evidence="1" id="KW-0732">Signal</keyword>
<evidence type="ECO:0000256" key="1">
    <source>
        <dbReference type="SAM" id="SignalP"/>
    </source>
</evidence>